<feature type="binding site" evidence="17">
    <location>
        <position position="588"/>
    </location>
    <ligand>
        <name>ATP</name>
        <dbReference type="ChEBI" id="CHEBI:30616"/>
    </ligand>
</feature>
<dbReference type="InterPro" id="IPR023214">
    <property type="entry name" value="HAD_sf"/>
</dbReference>
<dbReference type="SUPFAM" id="SSF81653">
    <property type="entry name" value="Calcium ATPase, transduction domain A"/>
    <property type="match status" value="1"/>
</dbReference>
<evidence type="ECO:0000256" key="14">
    <source>
        <dbReference type="ARBA" id="ARBA00049128"/>
    </source>
</evidence>
<keyword evidence="4 19" id="KW-0812">Transmembrane</keyword>
<evidence type="ECO:0000313" key="24">
    <source>
        <dbReference type="EMBL" id="RSH87225.1"/>
    </source>
</evidence>
<keyword evidence="11" id="KW-0333">Golgi apparatus</keyword>
<feature type="binding site" evidence="17">
    <location>
        <position position="586"/>
    </location>
    <ligand>
        <name>ATP</name>
        <dbReference type="ChEBI" id="CHEBI:30616"/>
    </ligand>
</feature>
<evidence type="ECO:0000256" key="11">
    <source>
        <dbReference type="ARBA" id="ARBA00023034"/>
    </source>
</evidence>
<dbReference type="InterPro" id="IPR032630">
    <property type="entry name" value="P_typ_ATPase_c"/>
</dbReference>
<feature type="domain" description="P-type ATPase C-terminal" evidence="23">
    <location>
        <begin position="993"/>
        <end position="1245"/>
    </location>
</feature>
<evidence type="ECO:0000256" key="18">
    <source>
        <dbReference type="PIRSR" id="PIRSR606539-3"/>
    </source>
</evidence>
<dbReference type="NCBIfam" id="TIGR01494">
    <property type="entry name" value="ATPase_P-type"/>
    <property type="match status" value="2"/>
</dbReference>
<comment type="catalytic activity">
    <reaction evidence="13 19">
        <text>ATP + H2O + phospholipidSide 1 = ADP + phosphate + phospholipidSide 2.</text>
        <dbReference type="EC" id="7.6.2.1"/>
    </reaction>
</comment>
<feature type="compositionally biased region" description="Basic and acidic residues" evidence="20">
    <location>
        <begin position="129"/>
        <end position="140"/>
    </location>
</feature>
<evidence type="ECO:0000259" key="22">
    <source>
        <dbReference type="Pfam" id="PF16209"/>
    </source>
</evidence>
<dbReference type="InterPro" id="IPR023299">
    <property type="entry name" value="ATPase_P-typ_cyto_dom_N"/>
</dbReference>
<evidence type="ECO:0000259" key="21">
    <source>
        <dbReference type="Pfam" id="PF00122"/>
    </source>
</evidence>
<evidence type="ECO:0000256" key="1">
    <source>
        <dbReference type="ARBA" id="ARBA00001946"/>
    </source>
</evidence>
<dbReference type="GO" id="GO:0006892">
    <property type="term" value="P:post-Golgi vesicle-mediated transport"/>
    <property type="evidence" value="ECO:0007669"/>
    <property type="project" value="TreeGrafter"/>
</dbReference>
<dbReference type="GO" id="GO:0090556">
    <property type="term" value="F:phosphatidylserine floppase activity"/>
    <property type="evidence" value="ECO:0007669"/>
    <property type="project" value="RHEA"/>
</dbReference>
<comment type="similarity">
    <text evidence="3 19">Belongs to the cation transport ATPase (P-type) (TC 3.A.3) family. Type IV subfamily.</text>
</comment>
<keyword evidence="6 17" id="KW-0547">Nucleotide-binding</keyword>
<feature type="binding site" evidence="17">
    <location>
        <position position="672"/>
    </location>
    <ligand>
        <name>ATP</name>
        <dbReference type="ChEBI" id="CHEBI:30616"/>
    </ligand>
</feature>
<feature type="binding site" evidence="18">
    <location>
        <position position="586"/>
    </location>
    <ligand>
        <name>Mg(2+)</name>
        <dbReference type="ChEBI" id="CHEBI:18420"/>
    </ligand>
</feature>
<evidence type="ECO:0000256" key="9">
    <source>
        <dbReference type="ARBA" id="ARBA00022967"/>
    </source>
</evidence>
<dbReference type="FunFam" id="3.40.50.1000:FF:000010">
    <property type="entry name" value="Phospholipid-transporting ATPase"/>
    <property type="match status" value="1"/>
</dbReference>
<feature type="binding site" evidence="18">
    <location>
        <position position="967"/>
    </location>
    <ligand>
        <name>Mg(2+)</name>
        <dbReference type="ChEBI" id="CHEBI:18420"/>
    </ligand>
</feature>
<dbReference type="SFLD" id="SFLDF00027">
    <property type="entry name" value="p-type_atpase"/>
    <property type="match status" value="1"/>
</dbReference>
<keyword evidence="7 17" id="KW-0067">ATP-binding</keyword>
<feature type="domain" description="P-type ATPase N-terminal" evidence="22">
    <location>
        <begin position="204"/>
        <end position="270"/>
    </location>
</feature>
<comment type="caution">
    <text evidence="24">The sequence shown here is derived from an EMBL/GenBank/DDBJ whole genome shotgun (WGS) entry which is preliminary data.</text>
</comment>
<name>A0A427Y813_9TREE</name>
<feature type="domain" description="P-type ATPase A" evidence="21">
    <location>
        <begin position="298"/>
        <end position="367"/>
    </location>
</feature>
<gene>
    <name evidence="24" type="ORF">EHS25_003134</name>
</gene>
<feature type="transmembrane region" description="Helical" evidence="19">
    <location>
        <begin position="472"/>
        <end position="496"/>
    </location>
</feature>
<accession>A0A427Y813</accession>
<feature type="binding site" evidence="17">
    <location>
        <position position="849"/>
    </location>
    <ligand>
        <name>ATP</name>
        <dbReference type="ChEBI" id="CHEBI:30616"/>
    </ligand>
</feature>
<comment type="subcellular location">
    <subcellularLocation>
        <location evidence="2">Golgi apparatus</location>
        <location evidence="2">trans-Golgi network membrane</location>
        <topology evidence="2">Multi-pass membrane protein</topology>
    </subcellularLocation>
    <subcellularLocation>
        <location evidence="19">Membrane</location>
        <topology evidence="19">Multi-pass membrane protein</topology>
    </subcellularLocation>
</comment>
<feature type="compositionally biased region" description="Polar residues" evidence="20">
    <location>
        <begin position="84"/>
        <end position="98"/>
    </location>
</feature>
<feature type="transmembrane region" description="Helical" evidence="19">
    <location>
        <begin position="1024"/>
        <end position="1044"/>
    </location>
</feature>
<dbReference type="Gene3D" id="3.40.1110.10">
    <property type="entry name" value="Calcium-transporting ATPase, cytoplasmic domain N"/>
    <property type="match status" value="1"/>
</dbReference>
<dbReference type="SUPFAM" id="SSF81660">
    <property type="entry name" value="Metal cation-transporting ATPase, ATP-binding domain N"/>
    <property type="match status" value="1"/>
</dbReference>
<dbReference type="PANTHER" id="PTHR24092">
    <property type="entry name" value="PROBABLE PHOSPHOLIPID-TRANSPORTING ATPASE"/>
    <property type="match status" value="1"/>
</dbReference>
<comment type="cofactor">
    <cofactor evidence="1 18">
        <name>Mg(2+)</name>
        <dbReference type="ChEBI" id="CHEBI:18420"/>
    </cofactor>
</comment>
<dbReference type="Pfam" id="PF16212">
    <property type="entry name" value="PhoLip_ATPase_C"/>
    <property type="match status" value="1"/>
</dbReference>
<evidence type="ECO:0000256" key="5">
    <source>
        <dbReference type="ARBA" id="ARBA00022723"/>
    </source>
</evidence>
<keyword evidence="12 19" id="KW-0472">Membrane</keyword>
<feature type="transmembrane region" description="Helical" evidence="19">
    <location>
        <begin position="1143"/>
        <end position="1160"/>
    </location>
</feature>
<feature type="binding site" evidence="17">
    <location>
        <position position="971"/>
    </location>
    <ligand>
        <name>ATP</name>
        <dbReference type="ChEBI" id="CHEBI:30616"/>
    </ligand>
</feature>
<dbReference type="GO" id="GO:0016887">
    <property type="term" value="F:ATP hydrolysis activity"/>
    <property type="evidence" value="ECO:0007669"/>
    <property type="project" value="InterPro"/>
</dbReference>
<feature type="binding site" evidence="18">
    <location>
        <position position="971"/>
    </location>
    <ligand>
        <name>Mg(2+)</name>
        <dbReference type="ChEBI" id="CHEBI:18420"/>
    </ligand>
</feature>
<feature type="transmembrane region" description="Helical" evidence="19">
    <location>
        <begin position="1064"/>
        <end position="1086"/>
    </location>
</feature>
<dbReference type="Gene3D" id="3.40.50.1000">
    <property type="entry name" value="HAD superfamily/HAD-like"/>
    <property type="match status" value="1"/>
</dbReference>
<feature type="active site" description="4-aspartylphosphate intermediate" evidence="16">
    <location>
        <position position="586"/>
    </location>
</feature>
<dbReference type="GO" id="GO:0000287">
    <property type="term" value="F:magnesium ion binding"/>
    <property type="evidence" value="ECO:0007669"/>
    <property type="project" value="UniProtKB-UniRule"/>
</dbReference>
<dbReference type="EMBL" id="RSCD01000017">
    <property type="protein sequence ID" value="RSH87225.1"/>
    <property type="molecule type" value="Genomic_DNA"/>
</dbReference>
<keyword evidence="25" id="KW-1185">Reference proteome</keyword>
<feature type="binding site" evidence="17">
    <location>
        <position position="587"/>
    </location>
    <ligand>
        <name>ATP</name>
        <dbReference type="ChEBI" id="CHEBI:30616"/>
    </ligand>
</feature>
<dbReference type="InterPro" id="IPR032631">
    <property type="entry name" value="P-type_ATPase_N"/>
</dbReference>
<evidence type="ECO:0000259" key="23">
    <source>
        <dbReference type="Pfam" id="PF16212"/>
    </source>
</evidence>
<feature type="binding site" evidence="17">
    <location>
        <position position="851"/>
    </location>
    <ligand>
        <name>ATP</name>
        <dbReference type="ChEBI" id="CHEBI:30616"/>
    </ligand>
</feature>
<evidence type="ECO:0000256" key="6">
    <source>
        <dbReference type="ARBA" id="ARBA00022741"/>
    </source>
</evidence>
<feature type="binding site" evidence="17">
    <location>
        <position position="947"/>
    </location>
    <ligand>
        <name>ATP</name>
        <dbReference type="ChEBI" id="CHEBI:30616"/>
    </ligand>
</feature>
<feature type="compositionally biased region" description="Polar residues" evidence="20">
    <location>
        <begin position="49"/>
        <end position="61"/>
    </location>
</feature>
<feature type="binding site" evidence="17">
    <location>
        <position position="736"/>
    </location>
    <ligand>
        <name>ATP</name>
        <dbReference type="ChEBI" id="CHEBI:30616"/>
    </ligand>
</feature>
<dbReference type="GO" id="GO:0005802">
    <property type="term" value="C:trans-Golgi network"/>
    <property type="evidence" value="ECO:0007669"/>
    <property type="project" value="TreeGrafter"/>
</dbReference>
<dbReference type="Pfam" id="PF13246">
    <property type="entry name" value="Cation_ATPase"/>
    <property type="match status" value="1"/>
</dbReference>
<comment type="catalytic activity">
    <reaction evidence="15">
        <text>a 1,2-diacyl-sn-glycero-3-phospho-L-serine(out) + ATP + H2O = a 1,2-diacyl-sn-glycero-3-phospho-L-serine(in) + ADP + phosphate + H(+)</text>
        <dbReference type="Rhea" id="RHEA:38567"/>
        <dbReference type="ChEBI" id="CHEBI:15377"/>
        <dbReference type="ChEBI" id="CHEBI:15378"/>
        <dbReference type="ChEBI" id="CHEBI:30616"/>
        <dbReference type="ChEBI" id="CHEBI:43474"/>
        <dbReference type="ChEBI" id="CHEBI:57262"/>
        <dbReference type="ChEBI" id="CHEBI:456216"/>
    </reaction>
    <physiologicalReaction direction="left-to-right" evidence="15">
        <dbReference type="Rhea" id="RHEA:38568"/>
    </physiologicalReaction>
</comment>
<dbReference type="Pfam" id="PF16209">
    <property type="entry name" value="PhoLip_ATPase_N"/>
    <property type="match status" value="1"/>
</dbReference>
<evidence type="ECO:0000256" key="2">
    <source>
        <dbReference type="ARBA" id="ARBA00004166"/>
    </source>
</evidence>
<evidence type="ECO:0000256" key="15">
    <source>
        <dbReference type="ARBA" id="ARBA00051303"/>
    </source>
</evidence>
<dbReference type="SFLD" id="SFLDS00003">
    <property type="entry name" value="Haloacid_Dehalogenase"/>
    <property type="match status" value="1"/>
</dbReference>
<feature type="transmembrane region" description="Helical" evidence="19">
    <location>
        <begin position="1107"/>
        <end position="1131"/>
    </location>
</feature>
<dbReference type="FunFam" id="2.70.150.10:FF:000026">
    <property type="entry name" value="Phospholipid-transporting ATPase"/>
    <property type="match status" value="1"/>
</dbReference>
<evidence type="ECO:0000256" key="20">
    <source>
        <dbReference type="SAM" id="MobiDB-lite"/>
    </source>
</evidence>
<feature type="region of interest" description="Disordered" evidence="20">
    <location>
        <begin position="1"/>
        <end position="163"/>
    </location>
</feature>
<dbReference type="PRINTS" id="PR00119">
    <property type="entry name" value="CATATPASE"/>
</dbReference>
<feature type="binding site" evidence="17">
    <location>
        <position position="713"/>
    </location>
    <ligand>
        <name>ATP</name>
        <dbReference type="ChEBI" id="CHEBI:30616"/>
    </ligand>
</feature>
<evidence type="ECO:0000256" key="16">
    <source>
        <dbReference type="PIRSR" id="PIRSR606539-1"/>
    </source>
</evidence>
<keyword evidence="9 19" id="KW-1278">Translocase</keyword>
<dbReference type="InterPro" id="IPR008250">
    <property type="entry name" value="ATPase_P-typ_transduc_dom_A_sf"/>
</dbReference>
<keyword evidence="8 18" id="KW-0460">Magnesium</keyword>
<feature type="binding site" evidence="18">
    <location>
        <position position="588"/>
    </location>
    <ligand>
        <name>Mg(2+)</name>
        <dbReference type="ChEBI" id="CHEBI:18420"/>
    </ligand>
</feature>
<dbReference type="InterPro" id="IPR036412">
    <property type="entry name" value="HAD-like_sf"/>
</dbReference>
<dbReference type="NCBIfam" id="TIGR01652">
    <property type="entry name" value="ATPase-Plipid"/>
    <property type="match status" value="1"/>
</dbReference>
<feature type="transmembrane region" description="Helical" evidence="19">
    <location>
        <begin position="521"/>
        <end position="543"/>
    </location>
</feature>
<dbReference type="PANTHER" id="PTHR24092:SF150">
    <property type="entry name" value="PHOSPHOLIPID-TRANSPORTING ATPASE"/>
    <property type="match status" value="1"/>
</dbReference>
<dbReference type="InterPro" id="IPR018303">
    <property type="entry name" value="ATPase_P-typ_P_site"/>
</dbReference>
<dbReference type="STRING" id="1890683.A0A427Y813"/>
<evidence type="ECO:0000256" key="4">
    <source>
        <dbReference type="ARBA" id="ARBA00022692"/>
    </source>
</evidence>
<dbReference type="GO" id="GO:0005524">
    <property type="term" value="F:ATP binding"/>
    <property type="evidence" value="ECO:0007669"/>
    <property type="project" value="UniProtKB-UniRule"/>
</dbReference>
<dbReference type="InterPro" id="IPR001757">
    <property type="entry name" value="P_typ_ATPase"/>
</dbReference>
<evidence type="ECO:0000256" key="3">
    <source>
        <dbReference type="ARBA" id="ARBA00008109"/>
    </source>
</evidence>
<reference evidence="24 25" key="1">
    <citation type="submission" date="2018-11" db="EMBL/GenBank/DDBJ databases">
        <title>Genome sequence of Saitozyma podzolica DSM 27192.</title>
        <authorList>
            <person name="Aliyu H."/>
            <person name="Gorte O."/>
            <person name="Ochsenreither K."/>
        </authorList>
    </citation>
    <scope>NUCLEOTIDE SEQUENCE [LARGE SCALE GENOMIC DNA]</scope>
    <source>
        <strain evidence="24 25">DSM 27192</strain>
    </source>
</reference>
<evidence type="ECO:0000256" key="10">
    <source>
        <dbReference type="ARBA" id="ARBA00022989"/>
    </source>
</evidence>
<dbReference type="PROSITE" id="PS00154">
    <property type="entry name" value="ATPASE_E1_E2"/>
    <property type="match status" value="1"/>
</dbReference>
<protein>
    <recommendedName>
        <fullName evidence="19">Phospholipid-transporting ATPase</fullName>
        <ecNumber evidence="19">7.6.2.1</ecNumber>
    </recommendedName>
</protein>
<keyword evidence="5 18" id="KW-0479">Metal-binding</keyword>
<evidence type="ECO:0000256" key="19">
    <source>
        <dbReference type="RuleBase" id="RU362033"/>
    </source>
</evidence>
<evidence type="ECO:0000256" key="12">
    <source>
        <dbReference type="ARBA" id="ARBA00023136"/>
    </source>
</evidence>
<sequence>MSRQADPFDDILQPQPRHPQQSTVADNPFDQEGSPNLFDDHNGAYSGHVGQSSGHAASSSRDAGRQHGYALDPFFDDDDEYAHPNQSTGYLPSQSNPNIRGFGRSEPSLMESSRPLAQSGAVPAGFQGPDDKYHPSKDYANDPFEDDEGPSAYAFSAPAAGPYAPRRSRWARFREDHLTDVDWTFGVNALLGRKSKFEGVPREVALNDPEANRVKGYESNTVATGKYGPITFIPKFLFAEFSRSANLFFLFTACIQQVPNVSPTGRYTTIVPLGVVLLASAFKEAQEDLKRHASDRNLNNNLAEVLVNQQFEPRPWRRIRVGDVVRLPANSFIPADMVLLSSSEPDGLCYIETANLDGETNLKIKQAHPATASLTNPHAASLLRGHLLSEAPNSSLYTYDGTFHLSASLPGAAPTKVPVGPNQMLLRGAQLRNTEWVYGIVVNAGHETKLMRNATEAPIKRTAVERQVNMQILYLFILLLILSLVSTIGNCIRTWFFSSQDWYLAWNMDTTNKVKMFVEDILTFIILYNNLIPISLIMTIEVVKFWQASLINSDLDMYHAPTDTPALCRTSSLVEELGQIAYIFSDKTGTLTCNEMEFRECSVFGTMYAQVVDDSKREQGQKTFEVLRQRCLQDNEEAAVLREFLSLLAVCHTVIPEERDGKMVFQASSPDEAALVAGAEILGYRFHTRKPKSVFIDVNGHSEEFEILNVCEFNSSRKRMSTVVRGPDGRIKLFTKGADTVIYERLAPNQAFAEQTLIHLEDYATEGLRTLCLAYRDISDEEYAAWSGMYDHAAAQLSGRAEALDKVAEAIEQNLQLLGATAIEDKLQDGVPDAIHTLQQAGIKIWVLTGDRQETAINIGLSCRLISESMNLVIINTETMMETVDLLNKRLFAIKNQRLGGDVEELALVIDGKSLTFALEKECSDVFLELAIMCKAVICCRVSPLQKALVVKLVKRSTSAPLLAIGDGANDVSMIQAAHVGVGISGVEGLQAARSADVAISQFRFLRKLLLVHGSWSYQRLSKLILYSFYKNITFALTLFWYSWFNDFSGQISFEGWSMSFYNVIFTILPPLVIGIFDQFVSARMLDRYPQLYHLGQQNYFFTPIRFFYWVGNAFYHSVILFAFSCLVFKADLLATDGKNSGLWVWGTTLYLAILLTVLGKAALISDVWTKYTLAAIPGSFVFTMIALPLYALIAPLLNFSRPFTGIVPRLWADPVFYFVLLLFPMICLLRDYAWKYYRRTYYPTSYHIVQEIQKFNLSDYRPRQEQFQKAIKKVRATQRMRRQRGFAFSQTETNNQDQTRLIRAYDTSVARPTGY</sequence>
<dbReference type="GO" id="GO:0005886">
    <property type="term" value="C:plasma membrane"/>
    <property type="evidence" value="ECO:0007669"/>
    <property type="project" value="TreeGrafter"/>
</dbReference>
<dbReference type="SUPFAM" id="SSF56784">
    <property type="entry name" value="HAD-like"/>
    <property type="match status" value="1"/>
</dbReference>
<feature type="binding site" evidence="17">
    <location>
        <position position="850"/>
    </location>
    <ligand>
        <name>ATP</name>
        <dbReference type="ChEBI" id="CHEBI:30616"/>
    </ligand>
</feature>
<evidence type="ECO:0000313" key="25">
    <source>
        <dbReference type="Proteomes" id="UP000279259"/>
    </source>
</evidence>
<evidence type="ECO:0000256" key="8">
    <source>
        <dbReference type="ARBA" id="ARBA00022842"/>
    </source>
</evidence>
<dbReference type="Gene3D" id="2.70.150.10">
    <property type="entry name" value="Calcium-transporting ATPase, cytoplasmic transduction domain A"/>
    <property type="match status" value="1"/>
</dbReference>
<keyword evidence="10 19" id="KW-1133">Transmembrane helix</keyword>
<feature type="transmembrane region" description="Helical" evidence="19">
    <location>
        <begin position="1172"/>
        <end position="1195"/>
    </location>
</feature>
<evidence type="ECO:0000256" key="13">
    <source>
        <dbReference type="ARBA" id="ARBA00034036"/>
    </source>
</evidence>
<dbReference type="Proteomes" id="UP000279259">
    <property type="component" value="Unassembled WGS sequence"/>
</dbReference>
<dbReference type="OrthoDB" id="377733at2759"/>
<dbReference type="InterPro" id="IPR023298">
    <property type="entry name" value="ATPase_P-typ_TM_dom_sf"/>
</dbReference>
<evidence type="ECO:0000256" key="17">
    <source>
        <dbReference type="PIRSR" id="PIRSR606539-2"/>
    </source>
</evidence>
<proteinExistence type="inferred from homology"/>
<dbReference type="EC" id="7.6.2.1" evidence="19"/>
<comment type="catalytic activity">
    <reaction evidence="14">
        <text>a 1,2-diacyl-sn-glycero-3-phosphoethanolamine(out) + ATP + H2O = a 1,2-diacyl-sn-glycero-3-phosphoethanolamine(in) + ADP + phosphate + H(+)</text>
        <dbReference type="Rhea" id="RHEA:66132"/>
        <dbReference type="ChEBI" id="CHEBI:15377"/>
        <dbReference type="ChEBI" id="CHEBI:15378"/>
        <dbReference type="ChEBI" id="CHEBI:30616"/>
        <dbReference type="ChEBI" id="CHEBI:43474"/>
        <dbReference type="ChEBI" id="CHEBI:64612"/>
        <dbReference type="ChEBI" id="CHEBI:456216"/>
    </reaction>
    <physiologicalReaction direction="left-to-right" evidence="14">
        <dbReference type="Rhea" id="RHEA:66133"/>
    </physiologicalReaction>
</comment>
<dbReference type="GO" id="GO:0032456">
    <property type="term" value="P:endocytic recycling"/>
    <property type="evidence" value="ECO:0007669"/>
    <property type="project" value="TreeGrafter"/>
</dbReference>
<dbReference type="Pfam" id="PF00122">
    <property type="entry name" value="E1-E2_ATPase"/>
    <property type="match status" value="1"/>
</dbReference>
<dbReference type="FunFam" id="3.40.1110.10:FF:000064">
    <property type="entry name" value="Phospholipid-transporting ATPase"/>
    <property type="match status" value="1"/>
</dbReference>
<feature type="transmembrane region" description="Helical" evidence="19">
    <location>
        <begin position="1215"/>
        <end position="1234"/>
    </location>
</feature>
<dbReference type="CDD" id="cd02073">
    <property type="entry name" value="P-type_ATPase_APLT_Dnf-like"/>
    <property type="match status" value="1"/>
</dbReference>
<dbReference type="InterPro" id="IPR059000">
    <property type="entry name" value="ATPase_P-type_domA"/>
</dbReference>
<evidence type="ECO:0000256" key="7">
    <source>
        <dbReference type="ARBA" id="ARBA00022840"/>
    </source>
</evidence>
<organism evidence="24 25">
    <name type="scientific">Saitozyma podzolica</name>
    <dbReference type="NCBI Taxonomy" id="1890683"/>
    <lineage>
        <taxon>Eukaryota</taxon>
        <taxon>Fungi</taxon>
        <taxon>Dikarya</taxon>
        <taxon>Basidiomycota</taxon>
        <taxon>Agaricomycotina</taxon>
        <taxon>Tremellomycetes</taxon>
        <taxon>Tremellales</taxon>
        <taxon>Trimorphomycetaceae</taxon>
        <taxon>Saitozyma</taxon>
    </lineage>
</organism>
<feature type="binding site" evidence="17">
    <location>
        <position position="941"/>
    </location>
    <ligand>
        <name>ATP</name>
        <dbReference type="ChEBI" id="CHEBI:30616"/>
    </ligand>
</feature>
<dbReference type="InterPro" id="IPR006539">
    <property type="entry name" value="P-type_ATPase_IV"/>
</dbReference>
<dbReference type="InterPro" id="IPR044492">
    <property type="entry name" value="P_typ_ATPase_HD_dom"/>
</dbReference>
<dbReference type="SFLD" id="SFLDG00002">
    <property type="entry name" value="C1.7:_P-type_atpase_like"/>
    <property type="match status" value="1"/>
</dbReference>
<dbReference type="SUPFAM" id="SSF81665">
    <property type="entry name" value="Calcium ATPase, transmembrane domain M"/>
    <property type="match status" value="1"/>
</dbReference>
<feature type="binding site" evidence="17">
    <location>
        <position position="769"/>
    </location>
    <ligand>
        <name>ATP</name>
        <dbReference type="ChEBI" id="CHEBI:30616"/>
    </ligand>
</feature>
<dbReference type="GO" id="GO:0045332">
    <property type="term" value="P:phospholipid translocation"/>
    <property type="evidence" value="ECO:0007669"/>
    <property type="project" value="TreeGrafter"/>
</dbReference>
<feature type="binding site" evidence="17">
    <location>
        <position position="970"/>
    </location>
    <ligand>
        <name>ATP</name>
        <dbReference type="ChEBI" id="CHEBI:30616"/>
    </ligand>
</feature>